<dbReference type="Gramene" id="PRQ43343">
    <property type="protein sequence ID" value="PRQ43343"/>
    <property type="gene ID" value="RchiOBHm_Chr3g0467471"/>
</dbReference>
<reference evidence="1 2" key="1">
    <citation type="journal article" date="2018" name="Nat. Genet.">
        <title>The Rosa genome provides new insights in the design of modern roses.</title>
        <authorList>
            <person name="Bendahmane M."/>
        </authorList>
    </citation>
    <scope>NUCLEOTIDE SEQUENCE [LARGE SCALE GENOMIC DNA]</scope>
    <source>
        <strain evidence="2">cv. Old Blush</strain>
    </source>
</reference>
<gene>
    <name evidence="1" type="ORF">RchiOBHm_Chr3g0467471</name>
</gene>
<name>A0A2P6RA83_ROSCH</name>
<comment type="caution">
    <text evidence="1">The sequence shown here is derived from an EMBL/GenBank/DDBJ whole genome shotgun (WGS) entry which is preliminary data.</text>
</comment>
<evidence type="ECO:0000313" key="2">
    <source>
        <dbReference type="Proteomes" id="UP000238479"/>
    </source>
</evidence>
<dbReference type="AlphaFoldDB" id="A0A2P6RA83"/>
<organism evidence="1 2">
    <name type="scientific">Rosa chinensis</name>
    <name type="common">China rose</name>
    <dbReference type="NCBI Taxonomy" id="74649"/>
    <lineage>
        <taxon>Eukaryota</taxon>
        <taxon>Viridiplantae</taxon>
        <taxon>Streptophyta</taxon>
        <taxon>Embryophyta</taxon>
        <taxon>Tracheophyta</taxon>
        <taxon>Spermatophyta</taxon>
        <taxon>Magnoliopsida</taxon>
        <taxon>eudicotyledons</taxon>
        <taxon>Gunneridae</taxon>
        <taxon>Pentapetalae</taxon>
        <taxon>rosids</taxon>
        <taxon>fabids</taxon>
        <taxon>Rosales</taxon>
        <taxon>Rosaceae</taxon>
        <taxon>Rosoideae</taxon>
        <taxon>Rosoideae incertae sedis</taxon>
        <taxon>Rosa</taxon>
    </lineage>
</organism>
<evidence type="ECO:0000313" key="1">
    <source>
        <dbReference type="EMBL" id="PRQ43343.1"/>
    </source>
</evidence>
<keyword evidence="2" id="KW-1185">Reference proteome</keyword>
<protein>
    <submittedName>
        <fullName evidence="1">Uncharacterized protein</fullName>
    </submittedName>
</protein>
<proteinExistence type="predicted"/>
<sequence length="52" mass="6339">MPHKSSYLYLHTQVLIYTLKYLLQDIDIYTIIYLYYNSLNVLSKWYSSLKTN</sequence>
<accession>A0A2P6RA83</accession>
<dbReference type="Proteomes" id="UP000238479">
    <property type="component" value="Chromosome 3"/>
</dbReference>
<dbReference type="EMBL" id="PDCK01000041">
    <property type="protein sequence ID" value="PRQ43343.1"/>
    <property type="molecule type" value="Genomic_DNA"/>
</dbReference>